<accession>A0A6A6QN68</accession>
<name>A0A6A6QN68_9PEZI</name>
<proteinExistence type="predicted"/>
<evidence type="ECO:0000313" key="1">
    <source>
        <dbReference type="EMBL" id="KAF2493536.1"/>
    </source>
</evidence>
<gene>
    <name evidence="1" type="ORF">BU16DRAFT_82573</name>
</gene>
<evidence type="ECO:0000313" key="2">
    <source>
        <dbReference type="Proteomes" id="UP000799750"/>
    </source>
</evidence>
<organism evidence="1 2">
    <name type="scientific">Lophium mytilinum</name>
    <dbReference type="NCBI Taxonomy" id="390894"/>
    <lineage>
        <taxon>Eukaryota</taxon>
        <taxon>Fungi</taxon>
        <taxon>Dikarya</taxon>
        <taxon>Ascomycota</taxon>
        <taxon>Pezizomycotina</taxon>
        <taxon>Dothideomycetes</taxon>
        <taxon>Pleosporomycetidae</taxon>
        <taxon>Mytilinidiales</taxon>
        <taxon>Mytilinidiaceae</taxon>
        <taxon>Lophium</taxon>
    </lineage>
</organism>
<keyword evidence="2" id="KW-1185">Reference proteome</keyword>
<sequence length="170" mass="18776">MSGIGVLCWVDQRKTQGVVERRDICERLAAVSSVAWRGQTACLGKRGCGWRHGEGSREAGRVEISQDIVINTQYTFGGDTDLRAFEQEHVNNDFIFTGIPQGEAAGSHSLALCYPTMDAISYTNPSVLCKNPSQTPPMQVDIQVLESCRFPNLYKGPRAVTPKVEMEDRP</sequence>
<dbReference type="EMBL" id="MU004192">
    <property type="protein sequence ID" value="KAF2493536.1"/>
    <property type="molecule type" value="Genomic_DNA"/>
</dbReference>
<protein>
    <submittedName>
        <fullName evidence="1">Uncharacterized protein</fullName>
    </submittedName>
</protein>
<reference evidence="1" key="1">
    <citation type="journal article" date="2020" name="Stud. Mycol.">
        <title>101 Dothideomycetes genomes: a test case for predicting lifestyles and emergence of pathogens.</title>
        <authorList>
            <person name="Haridas S."/>
            <person name="Albert R."/>
            <person name="Binder M."/>
            <person name="Bloem J."/>
            <person name="Labutti K."/>
            <person name="Salamov A."/>
            <person name="Andreopoulos B."/>
            <person name="Baker S."/>
            <person name="Barry K."/>
            <person name="Bills G."/>
            <person name="Bluhm B."/>
            <person name="Cannon C."/>
            <person name="Castanera R."/>
            <person name="Culley D."/>
            <person name="Daum C."/>
            <person name="Ezra D."/>
            <person name="Gonzalez J."/>
            <person name="Henrissat B."/>
            <person name="Kuo A."/>
            <person name="Liang C."/>
            <person name="Lipzen A."/>
            <person name="Lutzoni F."/>
            <person name="Magnuson J."/>
            <person name="Mondo S."/>
            <person name="Nolan M."/>
            <person name="Ohm R."/>
            <person name="Pangilinan J."/>
            <person name="Park H.-J."/>
            <person name="Ramirez L."/>
            <person name="Alfaro M."/>
            <person name="Sun H."/>
            <person name="Tritt A."/>
            <person name="Yoshinaga Y."/>
            <person name="Zwiers L.-H."/>
            <person name="Turgeon B."/>
            <person name="Goodwin S."/>
            <person name="Spatafora J."/>
            <person name="Crous P."/>
            <person name="Grigoriev I."/>
        </authorList>
    </citation>
    <scope>NUCLEOTIDE SEQUENCE</scope>
    <source>
        <strain evidence="1">CBS 269.34</strain>
    </source>
</reference>
<dbReference type="AlphaFoldDB" id="A0A6A6QN68"/>
<dbReference type="Proteomes" id="UP000799750">
    <property type="component" value="Unassembled WGS sequence"/>
</dbReference>